<dbReference type="Pfam" id="PF21252">
    <property type="entry name" value="Glyco_hydro_109_C"/>
    <property type="match status" value="1"/>
</dbReference>
<evidence type="ECO:0000256" key="4">
    <source>
        <dbReference type="ARBA" id="ARBA00023027"/>
    </source>
</evidence>
<dbReference type="Proteomes" id="UP000824125">
    <property type="component" value="Unassembled WGS sequence"/>
</dbReference>
<evidence type="ECO:0000256" key="1">
    <source>
        <dbReference type="ARBA" id="ARBA00001911"/>
    </source>
</evidence>
<organism evidence="8 9">
    <name type="scientific">Candidatus Scybalenecus merdavium</name>
    <dbReference type="NCBI Taxonomy" id="2840939"/>
    <lineage>
        <taxon>Bacteria</taxon>
        <taxon>Bacillati</taxon>
        <taxon>Bacillota</taxon>
        <taxon>Clostridia</taxon>
        <taxon>Eubacteriales</taxon>
        <taxon>Oscillospiraceae</taxon>
        <taxon>Oscillospiraceae incertae sedis</taxon>
        <taxon>Candidatus Scybalenecus</taxon>
    </lineage>
</organism>
<protein>
    <submittedName>
        <fullName evidence="8">Gfo/Idh/MocA family oxidoreductase</fullName>
    </submittedName>
</protein>
<evidence type="ECO:0000256" key="5">
    <source>
        <dbReference type="ARBA" id="ARBA00023295"/>
    </source>
</evidence>
<feature type="domain" description="Glycosyl hydrolase 109 C-terminal" evidence="7">
    <location>
        <begin position="138"/>
        <end position="296"/>
    </location>
</feature>
<dbReference type="Gene3D" id="3.30.360.10">
    <property type="entry name" value="Dihydrodipicolinate Reductase, domain 2"/>
    <property type="match status" value="1"/>
</dbReference>
<gene>
    <name evidence="8" type="ORF">IAD23_00205</name>
</gene>
<accession>A0A9D1MSS0</accession>
<keyword evidence="5" id="KW-0326">Glycosidase</keyword>
<reference evidence="8" key="2">
    <citation type="journal article" date="2021" name="PeerJ">
        <title>Extensive microbial diversity within the chicken gut microbiome revealed by metagenomics and culture.</title>
        <authorList>
            <person name="Gilroy R."/>
            <person name="Ravi A."/>
            <person name="Getino M."/>
            <person name="Pursley I."/>
            <person name="Horton D.L."/>
            <person name="Alikhan N.F."/>
            <person name="Baker D."/>
            <person name="Gharbi K."/>
            <person name="Hall N."/>
            <person name="Watson M."/>
            <person name="Adriaenssens E.M."/>
            <person name="Foster-Nyarko E."/>
            <person name="Jarju S."/>
            <person name="Secka A."/>
            <person name="Antonio M."/>
            <person name="Oren A."/>
            <person name="Chaudhuri R.R."/>
            <person name="La Ragione R."/>
            <person name="Hildebrand F."/>
            <person name="Pallen M.J."/>
        </authorList>
    </citation>
    <scope>NUCLEOTIDE SEQUENCE</scope>
    <source>
        <strain evidence="8">CHK176-6737</strain>
    </source>
</reference>
<sequence>MHKTVRVAMIGMGERGKQLMDPLLKMKDVQVVAVCDAYEDRTAAAAETVKKEYGSAPFMSQDYKEVLSHGDVDVAVISTSWQYHIAIAIEAMKQGVFAAMEVGGTYDLQECYDLVQAYEQTKTPFFFLENCCYGHRELMCLNMARAGAFGEIVHCDGAYKHDLRKEVSYGKENRHYRLPHYIHHNCENYPTHDLGPIAKILGINRGNRMLHLVSVASKARGLAQYIRDHKPDDAELLNTEFRQGDIVTTVITCENGETITLTLDTTLPRIYSRNFTVHGTKGMYQEDGDYVFLEKDLKVDIAEIDTDPQKIWKNADEYAKVYDNDLWKHKSAGMIASGHGGMDYLVLRAMLCAARGESYPAIDVYDAASWMCITALSEQSIASGNMPVEIPDFTNGKYKNRTEKSTGKYALDL</sequence>
<evidence type="ECO:0000256" key="3">
    <source>
        <dbReference type="ARBA" id="ARBA00022801"/>
    </source>
</evidence>
<comment type="caution">
    <text evidence="8">The sequence shown here is derived from an EMBL/GenBank/DDBJ whole genome shotgun (WGS) entry which is preliminary data.</text>
</comment>
<reference evidence="8" key="1">
    <citation type="submission" date="2020-10" db="EMBL/GenBank/DDBJ databases">
        <authorList>
            <person name="Gilroy R."/>
        </authorList>
    </citation>
    <scope>NUCLEOTIDE SEQUENCE</scope>
    <source>
        <strain evidence="8">CHK176-6737</strain>
    </source>
</reference>
<dbReference type="InterPro" id="IPR036291">
    <property type="entry name" value="NAD(P)-bd_dom_sf"/>
</dbReference>
<dbReference type="PANTHER" id="PTHR43818">
    <property type="entry name" value="BCDNA.GH03377"/>
    <property type="match status" value="1"/>
</dbReference>
<dbReference type="GO" id="GO:0016798">
    <property type="term" value="F:hydrolase activity, acting on glycosyl bonds"/>
    <property type="evidence" value="ECO:0007669"/>
    <property type="project" value="UniProtKB-KW"/>
</dbReference>
<dbReference type="PANTHER" id="PTHR43818:SF1">
    <property type="entry name" value="GLYCOSYL HYDROLASE FAMILY 109 PROTEIN"/>
    <property type="match status" value="1"/>
</dbReference>
<dbReference type="InterPro" id="IPR050463">
    <property type="entry name" value="Gfo/Idh/MocA_oxidrdct_glycsds"/>
</dbReference>
<dbReference type="EMBL" id="DVNM01000002">
    <property type="protein sequence ID" value="HIU68363.1"/>
    <property type="molecule type" value="Genomic_DNA"/>
</dbReference>
<evidence type="ECO:0000256" key="2">
    <source>
        <dbReference type="ARBA" id="ARBA00009329"/>
    </source>
</evidence>
<dbReference type="Gene3D" id="3.40.50.720">
    <property type="entry name" value="NAD(P)-binding Rossmann-like Domain"/>
    <property type="match status" value="1"/>
</dbReference>
<dbReference type="SUPFAM" id="SSF51735">
    <property type="entry name" value="NAD(P)-binding Rossmann-fold domains"/>
    <property type="match status" value="1"/>
</dbReference>
<name>A0A9D1MSS0_9FIRM</name>
<keyword evidence="4" id="KW-0520">NAD</keyword>
<dbReference type="Pfam" id="PF01408">
    <property type="entry name" value="GFO_IDH_MocA"/>
    <property type="match status" value="1"/>
</dbReference>
<dbReference type="GO" id="GO:0000166">
    <property type="term" value="F:nucleotide binding"/>
    <property type="evidence" value="ECO:0007669"/>
    <property type="project" value="InterPro"/>
</dbReference>
<comment type="similarity">
    <text evidence="2">Belongs to the Gfo/Idh/MocA family. Glycosyl hydrolase 109 subfamily.</text>
</comment>
<evidence type="ECO:0000259" key="6">
    <source>
        <dbReference type="Pfam" id="PF01408"/>
    </source>
</evidence>
<keyword evidence="3" id="KW-0378">Hydrolase</keyword>
<proteinExistence type="inferred from homology"/>
<dbReference type="InterPro" id="IPR000683">
    <property type="entry name" value="Gfo/Idh/MocA-like_OxRdtase_N"/>
</dbReference>
<feature type="domain" description="Gfo/Idh/MocA-like oxidoreductase N-terminal" evidence="6">
    <location>
        <begin position="5"/>
        <end position="122"/>
    </location>
</feature>
<dbReference type="AlphaFoldDB" id="A0A9D1MSS0"/>
<evidence type="ECO:0000313" key="9">
    <source>
        <dbReference type="Proteomes" id="UP000824125"/>
    </source>
</evidence>
<comment type="cofactor">
    <cofactor evidence="1">
        <name>NAD(+)</name>
        <dbReference type="ChEBI" id="CHEBI:57540"/>
    </cofactor>
</comment>
<evidence type="ECO:0000313" key="8">
    <source>
        <dbReference type="EMBL" id="HIU68363.1"/>
    </source>
</evidence>
<dbReference type="InterPro" id="IPR049303">
    <property type="entry name" value="Glyco_hydro_109_C"/>
</dbReference>
<evidence type="ECO:0000259" key="7">
    <source>
        <dbReference type="Pfam" id="PF21252"/>
    </source>
</evidence>